<dbReference type="GO" id="GO:0008870">
    <property type="term" value="F:galactoside O-acetyltransferase activity"/>
    <property type="evidence" value="ECO:0007669"/>
    <property type="project" value="UniProtKB-EC"/>
</dbReference>
<dbReference type="SUPFAM" id="SSF51161">
    <property type="entry name" value="Trimeric LpxA-like enzymes"/>
    <property type="match status" value="1"/>
</dbReference>
<proteinExistence type="inferred from homology"/>
<accession>A0A6H9XJC1</accession>
<dbReference type="InterPro" id="IPR001451">
    <property type="entry name" value="Hexapep"/>
</dbReference>
<dbReference type="RefSeq" id="WP_005526572.1">
    <property type="nucleotide sequence ID" value="NZ_CAUVED010000005.1"/>
</dbReference>
<comment type="similarity">
    <text evidence="1">Belongs to the transferase hexapeptide repeat family.</text>
</comment>
<dbReference type="AlphaFoldDB" id="A0A6H9XJC1"/>
<dbReference type="CDD" id="cd03357">
    <property type="entry name" value="LbH_MAT_GAT"/>
    <property type="match status" value="1"/>
</dbReference>
<dbReference type="PROSITE" id="PS00101">
    <property type="entry name" value="HEXAPEP_TRANSFERASES"/>
    <property type="match status" value="1"/>
</dbReference>
<dbReference type="GO" id="GO:0008925">
    <property type="term" value="F:maltose O-acetyltransferase activity"/>
    <property type="evidence" value="ECO:0007669"/>
    <property type="project" value="UniProtKB-EC"/>
</dbReference>
<dbReference type="PANTHER" id="PTHR23416">
    <property type="entry name" value="SIALIC ACID SYNTHASE-RELATED"/>
    <property type="match status" value="1"/>
</dbReference>
<evidence type="ECO:0000256" key="3">
    <source>
        <dbReference type="ARBA" id="ARBA00022737"/>
    </source>
</evidence>
<sequence>MHEKTDLPQPGVWHIPGSGQTKITIDLVHEYNKITPSDRGALDRLLRRIIHPASGPCRVQPPMMIEYGVNTTIGPNTFINFGVTILDTTTVTIGEWVQIGPNCNLITVTHPVDDYEMRREGWEIAHPITIGNGVWLGANVTVLPGVTIGDNAVIGAGSVVTKDIPANAIAVGVPARVTRFVDPQRSERDQLREQ</sequence>
<dbReference type="InterPro" id="IPR011004">
    <property type="entry name" value="Trimer_LpxA-like_sf"/>
</dbReference>
<organism evidence="4 5">
    <name type="scientific">Corynebacterium matruchotii</name>
    <dbReference type="NCBI Taxonomy" id="43768"/>
    <lineage>
        <taxon>Bacteria</taxon>
        <taxon>Bacillati</taxon>
        <taxon>Actinomycetota</taxon>
        <taxon>Actinomycetes</taxon>
        <taxon>Mycobacteriales</taxon>
        <taxon>Corynebacteriaceae</taxon>
        <taxon>Corynebacterium</taxon>
    </lineage>
</organism>
<dbReference type="InterPro" id="IPR051159">
    <property type="entry name" value="Hexapeptide_acetyltransf"/>
</dbReference>
<dbReference type="InterPro" id="IPR018357">
    <property type="entry name" value="Hexapep_transf_CS"/>
</dbReference>
<keyword evidence="4" id="KW-0012">Acyltransferase</keyword>
<dbReference type="PANTHER" id="PTHR23416:SF23">
    <property type="entry name" value="ACETYLTRANSFERASE C18B11.09C-RELATED"/>
    <property type="match status" value="1"/>
</dbReference>
<comment type="caution">
    <text evidence="4">The sequence shown here is derived from an EMBL/GenBank/DDBJ whole genome shotgun (WGS) entry which is preliminary data.</text>
</comment>
<evidence type="ECO:0000313" key="5">
    <source>
        <dbReference type="Proteomes" id="UP000249886"/>
    </source>
</evidence>
<dbReference type="EC" id="2.3.1.79" evidence="4"/>
<dbReference type="EC" id="2.3.1.18" evidence="4"/>
<gene>
    <name evidence="4" type="primary">maa</name>
    <name evidence="4" type="ORF">NCTC10254_01976</name>
</gene>
<name>A0A6H9XJC1_9CORY</name>
<dbReference type="Proteomes" id="UP000249886">
    <property type="component" value="Unassembled WGS sequence"/>
</dbReference>
<evidence type="ECO:0000256" key="1">
    <source>
        <dbReference type="ARBA" id="ARBA00007274"/>
    </source>
</evidence>
<dbReference type="EMBL" id="UARK01000023">
    <property type="protein sequence ID" value="SPW30867.1"/>
    <property type="molecule type" value="Genomic_DNA"/>
</dbReference>
<keyword evidence="2 4" id="KW-0808">Transferase</keyword>
<evidence type="ECO:0000256" key="2">
    <source>
        <dbReference type="ARBA" id="ARBA00022679"/>
    </source>
</evidence>
<dbReference type="GeneID" id="84574175"/>
<protein>
    <submittedName>
        <fullName evidence="4">Maltose O-acetyltransferase</fullName>
        <ecNumber evidence="4">2.3.1.18</ecNumber>
        <ecNumber evidence="4">2.3.1.79</ecNumber>
    </submittedName>
</protein>
<dbReference type="Pfam" id="PF00132">
    <property type="entry name" value="Hexapep"/>
    <property type="match status" value="1"/>
</dbReference>
<dbReference type="Gene3D" id="2.160.10.10">
    <property type="entry name" value="Hexapeptide repeat proteins"/>
    <property type="match status" value="1"/>
</dbReference>
<keyword evidence="3" id="KW-0677">Repeat</keyword>
<reference evidence="4 5" key="1">
    <citation type="submission" date="2018-06" db="EMBL/GenBank/DDBJ databases">
        <authorList>
            <consortium name="Pathogen Informatics"/>
            <person name="Doyle S."/>
        </authorList>
    </citation>
    <scope>NUCLEOTIDE SEQUENCE [LARGE SCALE GENOMIC DNA]</scope>
    <source>
        <strain evidence="4 5">NCTC10254</strain>
    </source>
</reference>
<evidence type="ECO:0000313" key="4">
    <source>
        <dbReference type="EMBL" id="SPW30867.1"/>
    </source>
</evidence>